<dbReference type="GO" id="GO:0071972">
    <property type="term" value="F:peptidoglycan L,D-transpeptidase activity"/>
    <property type="evidence" value="ECO:0007669"/>
    <property type="project" value="TreeGrafter"/>
</dbReference>
<dbReference type="GO" id="GO:0009252">
    <property type="term" value="P:peptidoglycan biosynthetic process"/>
    <property type="evidence" value="ECO:0007669"/>
    <property type="project" value="UniProtKB-KW"/>
</dbReference>
<dbReference type="EMBL" id="MFYX01000125">
    <property type="protein sequence ID" value="OGK01460.1"/>
    <property type="molecule type" value="Genomic_DNA"/>
</dbReference>
<keyword evidence="8" id="KW-0133">Cell shape</keyword>
<feature type="domain" description="Penicillin-binding protein transpeptidase" evidence="14">
    <location>
        <begin position="275"/>
        <end position="599"/>
    </location>
</feature>
<comment type="subcellular location">
    <subcellularLocation>
        <location evidence="2">Cell membrane</location>
    </subcellularLocation>
    <subcellularLocation>
        <location evidence="1">Membrane</location>
        <topology evidence="1">Single-pass membrane protein</topology>
    </subcellularLocation>
</comment>
<dbReference type="SUPFAM" id="SSF56519">
    <property type="entry name" value="Penicillin binding protein dimerisation domain"/>
    <property type="match status" value="1"/>
</dbReference>
<evidence type="ECO:0000256" key="12">
    <source>
        <dbReference type="ARBA" id="ARBA00023316"/>
    </source>
</evidence>
<keyword evidence="9" id="KW-0573">Peptidoglycan synthesis</keyword>
<accession>A0A1F7F458</accession>
<keyword evidence="4" id="KW-0997">Cell inner membrane</keyword>
<dbReference type="InterPro" id="IPR017790">
    <property type="entry name" value="Penicillin-binding_protein_2"/>
</dbReference>
<dbReference type="InterPro" id="IPR050515">
    <property type="entry name" value="Beta-lactam/transpept"/>
</dbReference>
<dbReference type="InterPro" id="IPR036138">
    <property type="entry name" value="PBP_dimer_sf"/>
</dbReference>
<keyword evidence="7" id="KW-0378">Hydrolase</keyword>
<evidence type="ECO:0000256" key="4">
    <source>
        <dbReference type="ARBA" id="ARBA00022519"/>
    </source>
</evidence>
<dbReference type="InterPro" id="IPR012338">
    <property type="entry name" value="Beta-lactam/transpept-like"/>
</dbReference>
<dbReference type="GO" id="GO:0005886">
    <property type="term" value="C:plasma membrane"/>
    <property type="evidence" value="ECO:0007669"/>
    <property type="project" value="UniProtKB-SubCell"/>
</dbReference>
<dbReference type="GO" id="GO:0006508">
    <property type="term" value="P:proteolysis"/>
    <property type="evidence" value="ECO:0007669"/>
    <property type="project" value="UniProtKB-KW"/>
</dbReference>
<organism evidence="16 17">
    <name type="scientific">Candidatus Raymondbacteria bacterium RIFOXYD12_FULL_49_13</name>
    <dbReference type="NCBI Taxonomy" id="1817890"/>
    <lineage>
        <taxon>Bacteria</taxon>
        <taxon>Raymondiibacteriota</taxon>
    </lineage>
</organism>
<dbReference type="GO" id="GO:0009002">
    <property type="term" value="F:serine-type D-Ala-D-Ala carboxypeptidase activity"/>
    <property type="evidence" value="ECO:0007669"/>
    <property type="project" value="InterPro"/>
</dbReference>
<proteinExistence type="predicted"/>
<evidence type="ECO:0000256" key="3">
    <source>
        <dbReference type="ARBA" id="ARBA00022475"/>
    </source>
</evidence>
<dbReference type="Pfam" id="PF00905">
    <property type="entry name" value="Transpeptidase"/>
    <property type="match status" value="1"/>
</dbReference>
<dbReference type="Pfam" id="PF03717">
    <property type="entry name" value="PBP_dimer"/>
    <property type="match status" value="1"/>
</dbReference>
<evidence type="ECO:0000256" key="2">
    <source>
        <dbReference type="ARBA" id="ARBA00004236"/>
    </source>
</evidence>
<comment type="caution">
    <text evidence="16">The sequence shown here is derived from an EMBL/GenBank/DDBJ whole genome shotgun (WGS) entry which is preliminary data.</text>
</comment>
<keyword evidence="12" id="KW-0961">Cell wall biogenesis/degradation</keyword>
<dbReference type="PANTHER" id="PTHR30627:SF2">
    <property type="entry name" value="PEPTIDOGLYCAN D,D-TRANSPEPTIDASE MRDA"/>
    <property type="match status" value="1"/>
</dbReference>
<sequence>MATRNILDDQQYARQFKSRLFIFFWLALFSLILLRFVHIQIIRGSYYSRLSLENMMRLKINKAPRGAIYDRTGVMLARERPSYAISLLYHKVDDQKKLMETLMRIRDSEGDTIFNKRELKDQFWRARRRSFEPIKLADDVPLDVVTVVEEHITDLPGIIVENESRREYPFGTLACHALGYMGEISENDFDSMRTNFDYQYGDQVGVFGLEKQYESGYLRGVDGKEYVMVNAFGREIRAIEDMPSRKVKKGRGIYLTIDYTLQKVAEEAFPDSLCGAVVALNPENGDILAMVSSPRFDPNIFTQSSKNRSRHWRRLLFDPKKPLNNRATTGLYPPGSTFKLVTAAAGLNENIIDVHETFKPCFGSFQFGSRTYKCWQPKGHGALSLINGVQKSCDVYFYQVGLKTGIDYIAQYAHMFGFGQKTGVDLPEESAGEILDERTYNEKFKDRGWIWTKGQILNSAIGQGQVVSPIQLANYPGALVKETALFKPHLFLYSPRTNGARETWKADTLGYIDLKDETRMILIQALRAVIEPGGTGGYARVDSVDIGGKTGTAQNPQGNDHALFFALGPLKKPTIAVAVVVENAGHGGSVAAPIAGKILRTYFNKPGR</sequence>
<evidence type="ECO:0000313" key="16">
    <source>
        <dbReference type="EMBL" id="OGK01460.1"/>
    </source>
</evidence>
<dbReference type="GO" id="GO:0071555">
    <property type="term" value="P:cell wall organization"/>
    <property type="evidence" value="ECO:0007669"/>
    <property type="project" value="UniProtKB-KW"/>
</dbReference>
<feature type="transmembrane region" description="Helical" evidence="13">
    <location>
        <begin position="20"/>
        <end position="41"/>
    </location>
</feature>
<keyword evidence="10 13" id="KW-1133">Transmembrane helix</keyword>
<dbReference type="Proteomes" id="UP000179243">
    <property type="component" value="Unassembled WGS sequence"/>
</dbReference>
<keyword evidence="5" id="KW-0645">Protease</keyword>
<evidence type="ECO:0000256" key="6">
    <source>
        <dbReference type="ARBA" id="ARBA00022692"/>
    </source>
</evidence>
<evidence type="ECO:0000256" key="8">
    <source>
        <dbReference type="ARBA" id="ARBA00022960"/>
    </source>
</evidence>
<evidence type="ECO:0000313" key="17">
    <source>
        <dbReference type="Proteomes" id="UP000179243"/>
    </source>
</evidence>
<gene>
    <name evidence="16" type="ORF">A2519_19240</name>
</gene>
<evidence type="ECO:0000256" key="11">
    <source>
        <dbReference type="ARBA" id="ARBA00023136"/>
    </source>
</evidence>
<dbReference type="PANTHER" id="PTHR30627">
    <property type="entry name" value="PEPTIDOGLYCAN D,D-TRANSPEPTIDASE"/>
    <property type="match status" value="1"/>
</dbReference>
<feature type="domain" description="Penicillin-binding protein dimerisation" evidence="15">
    <location>
        <begin position="62"/>
        <end position="238"/>
    </location>
</feature>
<protein>
    <submittedName>
        <fullName evidence="16">Penicillin-binding protein 2</fullName>
    </submittedName>
</protein>
<dbReference type="Gene3D" id="3.40.710.10">
    <property type="entry name" value="DD-peptidase/beta-lactamase superfamily"/>
    <property type="match status" value="1"/>
</dbReference>
<dbReference type="SUPFAM" id="SSF56601">
    <property type="entry name" value="beta-lactamase/transpeptidase-like"/>
    <property type="match status" value="1"/>
</dbReference>
<keyword evidence="11 13" id="KW-0472">Membrane</keyword>
<evidence type="ECO:0000256" key="9">
    <source>
        <dbReference type="ARBA" id="ARBA00022984"/>
    </source>
</evidence>
<evidence type="ECO:0000256" key="5">
    <source>
        <dbReference type="ARBA" id="ARBA00022670"/>
    </source>
</evidence>
<keyword evidence="3" id="KW-1003">Cell membrane</keyword>
<dbReference type="InterPro" id="IPR005311">
    <property type="entry name" value="PBP_dimer"/>
</dbReference>
<name>A0A1F7F458_UNCRA</name>
<dbReference type="AlphaFoldDB" id="A0A1F7F458"/>
<dbReference type="Gene3D" id="3.90.1310.10">
    <property type="entry name" value="Penicillin-binding protein 2a (Domain 2)"/>
    <property type="match status" value="1"/>
</dbReference>
<evidence type="ECO:0000256" key="1">
    <source>
        <dbReference type="ARBA" id="ARBA00004167"/>
    </source>
</evidence>
<reference evidence="16 17" key="1">
    <citation type="journal article" date="2016" name="Nat. Commun.">
        <title>Thousands of microbial genomes shed light on interconnected biogeochemical processes in an aquifer system.</title>
        <authorList>
            <person name="Anantharaman K."/>
            <person name="Brown C.T."/>
            <person name="Hug L.A."/>
            <person name="Sharon I."/>
            <person name="Castelle C.J."/>
            <person name="Probst A.J."/>
            <person name="Thomas B.C."/>
            <person name="Singh A."/>
            <person name="Wilkins M.J."/>
            <person name="Karaoz U."/>
            <person name="Brodie E.L."/>
            <person name="Williams K.H."/>
            <person name="Hubbard S.S."/>
            <person name="Banfield J.F."/>
        </authorList>
    </citation>
    <scope>NUCLEOTIDE SEQUENCE [LARGE SCALE GENOMIC DNA]</scope>
</reference>
<dbReference type="NCBIfam" id="TIGR03423">
    <property type="entry name" value="pbp2_mrdA"/>
    <property type="match status" value="1"/>
</dbReference>
<dbReference type="GO" id="GO:0008658">
    <property type="term" value="F:penicillin binding"/>
    <property type="evidence" value="ECO:0007669"/>
    <property type="project" value="InterPro"/>
</dbReference>
<evidence type="ECO:0000259" key="15">
    <source>
        <dbReference type="Pfam" id="PF03717"/>
    </source>
</evidence>
<evidence type="ECO:0000256" key="7">
    <source>
        <dbReference type="ARBA" id="ARBA00022801"/>
    </source>
</evidence>
<dbReference type="InterPro" id="IPR001460">
    <property type="entry name" value="PCN-bd_Tpept"/>
</dbReference>
<evidence type="ECO:0000256" key="13">
    <source>
        <dbReference type="SAM" id="Phobius"/>
    </source>
</evidence>
<evidence type="ECO:0000259" key="14">
    <source>
        <dbReference type="Pfam" id="PF00905"/>
    </source>
</evidence>
<evidence type="ECO:0000256" key="10">
    <source>
        <dbReference type="ARBA" id="ARBA00022989"/>
    </source>
</evidence>
<keyword evidence="6 13" id="KW-0812">Transmembrane</keyword>
<dbReference type="GO" id="GO:0008360">
    <property type="term" value="P:regulation of cell shape"/>
    <property type="evidence" value="ECO:0007669"/>
    <property type="project" value="UniProtKB-KW"/>
</dbReference>